<dbReference type="GO" id="GO:0052621">
    <property type="term" value="F:diguanylate cyclase activity"/>
    <property type="evidence" value="ECO:0007669"/>
    <property type="project" value="UniProtKB-EC"/>
</dbReference>
<name>A0A6B3SUD3_9BURK</name>
<feature type="transmembrane region" description="Helical" evidence="3">
    <location>
        <begin position="149"/>
        <end position="168"/>
    </location>
</feature>
<comment type="caution">
    <text evidence="5">The sequence shown here is derived from an EMBL/GenBank/DDBJ whole genome shotgun (WGS) entry which is preliminary data.</text>
</comment>
<dbReference type="Pfam" id="PF00990">
    <property type="entry name" value="GGDEF"/>
    <property type="match status" value="1"/>
</dbReference>
<dbReference type="RefSeq" id="WP_163968007.1">
    <property type="nucleotide sequence ID" value="NZ_JAAIVB010000078.1"/>
</dbReference>
<gene>
    <name evidence="5" type="ORF">G3574_23645</name>
</gene>
<dbReference type="EMBL" id="JAAIVB010000078">
    <property type="protein sequence ID" value="NEX64088.1"/>
    <property type="molecule type" value="Genomic_DNA"/>
</dbReference>
<dbReference type="CDD" id="cd01949">
    <property type="entry name" value="GGDEF"/>
    <property type="match status" value="1"/>
</dbReference>
<dbReference type="Proteomes" id="UP000482155">
    <property type="component" value="Unassembled WGS sequence"/>
</dbReference>
<protein>
    <recommendedName>
        <fullName evidence="1">diguanylate cyclase</fullName>
        <ecNumber evidence="1">2.7.7.65</ecNumber>
    </recommendedName>
</protein>
<dbReference type="SMART" id="SM00267">
    <property type="entry name" value="GGDEF"/>
    <property type="match status" value="1"/>
</dbReference>
<keyword evidence="3" id="KW-1133">Transmembrane helix</keyword>
<accession>A0A6B3SUD3</accession>
<evidence type="ECO:0000256" key="3">
    <source>
        <dbReference type="SAM" id="Phobius"/>
    </source>
</evidence>
<evidence type="ECO:0000313" key="5">
    <source>
        <dbReference type="EMBL" id="NEX64088.1"/>
    </source>
</evidence>
<keyword evidence="3" id="KW-0472">Membrane</keyword>
<reference evidence="5 6" key="1">
    <citation type="submission" date="2020-02" db="EMBL/GenBank/DDBJ databases">
        <authorList>
            <person name="Kim M.K."/>
        </authorList>
    </citation>
    <scope>NUCLEOTIDE SEQUENCE [LARGE SCALE GENOMIC DNA]</scope>
    <source>
        <strain evidence="5 6">17J57-3</strain>
    </source>
</reference>
<dbReference type="NCBIfam" id="TIGR00254">
    <property type="entry name" value="GGDEF"/>
    <property type="match status" value="1"/>
</dbReference>
<evidence type="ECO:0000256" key="1">
    <source>
        <dbReference type="ARBA" id="ARBA00012528"/>
    </source>
</evidence>
<comment type="catalytic activity">
    <reaction evidence="2">
        <text>2 GTP = 3',3'-c-di-GMP + 2 diphosphate</text>
        <dbReference type="Rhea" id="RHEA:24898"/>
        <dbReference type="ChEBI" id="CHEBI:33019"/>
        <dbReference type="ChEBI" id="CHEBI:37565"/>
        <dbReference type="ChEBI" id="CHEBI:58805"/>
        <dbReference type="EC" id="2.7.7.65"/>
    </reaction>
</comment>
<dbReference type="PROSITE" id="PS50887">
    <property type="entry name" value="GGDEF"/>
    <property type="match status" value="1"/>
</dbReference>
<dbReference type="Gene3D" id="3.30.70.270">
    <property type="match status" value="1"/>
</dbReference>
<organism evidence="5 6">
    <name type="scientific">Noviherbaspirillum galbum</name>
    <dbReference type="NCBI Taxonomy" id="2709383"/>
    <lineage>
        <taxon>Bacteria</taxon>
        <taxon>Pseudomonadati</taxon>
        <taxon>Pseudomonadota</taxon>
        <taxon>Betaproteobacteria</taxon>
        <taxon>Burkholderiales</taxon>
        <taxon>Oxalobacteraceae</taxon>
        <taxon>Noviherbaspirillum</taxon>
    </lineage>
</organism>
<dbReference type="FunFam" id="3.30.70.270:FF:000001">
    <property type="entry name" value="Diguanylate cyclase domain protein"/>
    <property type="match status" value="1"/>
</dbReference>
<evidence type="ECO:0000259" key="4">
    <source>
        <dbReference type="PROSITE" id="PS50887"/>
    </source>
</evidence>
<dbReference type="PANTHER" id="PTHR45138">
    <property type="entry name" value="REGULATORY COMPONENTS OF SENSORY TRANSDUCTION SYSTEM"/>
    <property type="match status" value="1"/>
</dbReference>
<feature type="transmembrane region" description="Helical" evidence="3">
    <location>
        <begin position="188"/>
        <end position="209"/>
    </location>
</feature>
<feature type="transmembrane region" description="Helical" evidence="3">
    <location>
        <begin position="6"/>
        <end position="29"/>
    </location>
</feature>
<dbReference type="SUPFAM" id="SSF55073">
    <property type="entry name" value="Nucleotide cyclase"/>
    <property type="match status" value="1"/>
</dbReference>
<dbReference type="InterPro" id="IPR043128">
    <property type="entry name" value="Rev_trsase/Diguanyl_cyclase"/>
</dbReference>
<feature type="domain" description="GGDEF" evidence="4">
    <location>
        <begin position="250"/>
        <end position="382"/>
    </location>
</feature>
<feature type="transmembrane region" description="Helical" evidence="3">
    <location>
        <begin position="91"/>
        <end position="109"/>
    </location>
</feature>
<evidence type="ECO:0000313" key="6">
    <source>
        <dbReference type="Proteomes" id="UP000482155"/>
    </source>
</evidence>
<dbReference type="InterPro" id="IPR029787">
    <property type="entry name" value="Nucleotide_cyclase"/>
</dbReference>
<sequence length="396" mass="42827">MQSLTAGIALVLVQFSVALVMAGIFTAVPSEKCTRYWAWSGALSALGVMTVVLNAGRPNYFFLVVGNFLLIGGVMLQWWGVQNFYGKRPSPVGWCTALAFCVVYVALLAMDAPVYSRAALASVTCAVLYFGIACSLMRNGSRKRTFGNLLGLLGSLLIVVSCVYRSFVSYQGSMFFLPTTDNSIGVSVVFLVPLVGTQVLAMALLLLYFERMVKRKDYLAAHDDLTGLMNRRAVIAAGEREIDIAIRTGIPLSVAYIDIDHFKSINDRFGHETGDKVLADIARILQKTCRRIDLGGRYGGEEFCVIFPGINAAQAVVAGTRLLDAIRSACFAEVGRVTMSIGIAELSATPESREWNALMKSADDALYQAKAQGRNRLCLAGAPDDRTPAPADAAEQ</sequence>
<dbReference type="EC" id="2.7.7.65" evidence="1"/>
<feature type="transmembrane region" description="Helical" evidence="3">
    <location>
        <begin position="115"/>
        <end position="137"/>
    </location>
</feature>
<feature type="transmembrane region" description="Helical" evidence="3">
    <location>
        <begin position="60"/>
        <end position="79"/>
    </location>
</feature>
<dbReference type="AlphaFoldDB" id="A0A6B3SUD3"/>
<keyword evidence="3" id="KW-0812">Transmembrane</keyword>
<dbReference type="PANTHER" id="PTHR45138:SF9">
    <property type="entry name" value="DIGUANYLATE CYCLASE DGCM-RELATED"/>
    <property type="match status" value="1"/>
</dbReference>
<proteinExistence type="predicted"/>
<dbReference type="InterPro" id="IPR050469">
    <property type="entry name" value="Diguanylate_Cyclase"/>
</dbReference>
<keyword evidence="6" id="KW-1185">Reference proteome</keyword>
<evidence type="ECO:0000256" key="2">
    <source>
        <dbReference type="ARBA" id="ARBA00034247"/>
    </source>
</evidence>
<dbReference type="InterPro" id="IPR000160">
    <property type="entry name" value="GGDEF_dom"/>
</dbReference>